<dbReference type="Pfam" id="PF01142">
    <property type="entry name" value="TruD"/>
    <property type="match status" value="2"/>
</dbReference>
<dbReference type="Gene3D" id="3.30.2340.10">
    <property type="entry name" value="TruD, insertion domain"/>
    <property type="match status" value="1"/>
</dbReference>
<dbReference type="InterPro" id="IPR043165">
    <property type="entry name" value="TruD_insert_sf"/>
</dbReference>
<reference evidence="7" key="1">
    <citation type="journal article" date="2019" name="Int. J. Syst. Evol. Microbiol.">
        <title>The Global Catalogue of Microorganisms (GCM) 10K type strain sequencing project: providing services to taxonomists for standard genome sequencing and annotation.</title>
        <authorList>
            <consortium name="The Broad Institute Genomics Platform"/>
            <consortium name="The Broad Institute Genome Sequencing Center for Infectious Disease"/>
            <person name="Wu L."/>
            <person name="Ma J."/>
        </authorList>
    </citation>
    <scope>NUCLEOTIDE SEQUENCE [LARGE SCALE GENOMIC DNA]</scope>
    <source>
        <strain evidence="7">CGMCC 1.12482</strain>
    </source>
</reference>
<dbReference type="InterPro" id="IPR042214">
    <property type="entry name" value="TruD_catalytic"/>
</dbReference>
<dbReference type="SUPFAM" id="SSF55120">
    <property type="entry name" value="Pseudouridine synthase"/>
    <property type="match status" value="1"/>
</dbReference>
<dbReference type="PROSITE" id="PS50984">
    <property type="entry name" value="TRUD"/>
    <property type="match status" value="1"/>
</dbReference>
<keyword evidence="2 4" id="KW-0819">tRNA processing</keyword>
<dbReference type="CDD" id="cd02575">
    <property type="entry name" value="PseudoU_synth_EcTruD"/>
    <property type="match status" value="1"/>
</dbReference>
<evidence type="ECO:0000313" key="6">
    <source>
        <dbReference type="EMBL" id="GGC98707.1"/>
    </source>
</evidence>
<dbReference type="Gene3D" id="3.30.2350.20">
    <property type="entry name" value="TruD, catalytic domain"/>
    <property type="match status" value="1"/>
</dbReference>
<evidence type="ECO:0000256" key="4">
    <source>
        <dbReference type="HAMAP-Rule" id="MF_01082"/>
    </source>
</evidence>
<evidence type="ECO:0000256" key="1">
    <source>
        <dbReference type="ARBA" id="ARBA00007953"/>
    </source>
</evidence>
<comment type="similarity">
    <text evidence="1 4">Belongs to the pseudouridine synthase TruD family.</text>
</comment>
<dbReference type="NCBIfam" id="NF002153">
    <property type="entry name" value="PRK00984.1-2"/>
    <property type="match status" value="1"/>
</dbReference>
<dbReference type="PROSITE" id="PS01268">
    <property type="entry name" value="UPF0024"/>
    <property type="match status" value="1"/>
</dbReference>
<dbReference type="InterPro" id="IPR020103">
    <property type="entry name" value="PsdUridine_synth_cat_dom_sf"/>
</dbReference>
<organism evidence="6 7">
    <name type="scientific">Halopseudomonas salina</name>
    <dbReference type="NCBI Taxonomy" id="1323744"/>
    <lineage>
        <taxon>Bacteria</taxon>
        <taxon>Pseudomonadati</taxon>
        <taxon>Pseudomonadota</taxon>
        <taxon>Gammaproteobacteria</taxon>
        <taxon>Pseudomonadales</taxon>
        <taxon>Pseudomonadaceae</taxon>
        <taxon>Halopseudomonas</taxon>
    </lineage>
</organism>
<comment type="function">
    <text evidence="4">Responsible for synthesis of pseudouridine from uracil-13 in transfer RNAs.</text>
</comment>
<evidence type="ECO:0000259" key="5">
    <source>
        <dbReference type="PROSITE" id="PS50984"/>
    </source>
</evidence>
<dbReference type="PANTHER" id="PTHR47811">
    <property type="entry name" value="TRNA PSEUDOURIDINE SYNTHASE D"/>
    <property type="match status" value="1"/>
</dbReference>
<feature type="domain" description="TRUD" evidence="5">
    <location>
        <begin position="163"/>
        <end position="309"/>
    </location>
</feature>
<dbReference type="InterPro" id="IPR050170">
    <property type="entry name" value="TruD_pseudoU_synthase"/>
</dbReference>
<evidence type="ECO:0000256" key="3">
    <source>
        <dbReference type="ARBA" id="ARBA00023235"/>
    </source>
</evidence>
<name>A0ABQ1PKJ2_9GAMM</name>
<feature type="active site" description="Nucleophile" evidence="4">
    <location>
        <position position="87"/>
    </location>
</feature>
<protein>
    <recommendedName>
        <fullName evidence="4">tRNA pseudouridine synthase D</fullName>
        <ecNumber evidence="4">5.4.99.27</ecNumber>
    </recommendedName>
    <alternativeName>
        <fullName evidence="4">tRNA pseudouridine(13) synthase</fullName>
    </alternativeName>
    <alternativeName>
        <fullName evidence="4">tRNA pseudouridylate synthase D</fullName>
    </alternativeName>
    <alternativeName>
        <fullName evidence="4">tRNA-uridine isomerase D</fullName>
    </alternativeName>
</protein>
<dbReference type="PANTHER" id="PTHR47811:SF1">
    <property type="entry name" value="TRNA PSEUDOURIDINE SYNTHASE D"/>
    <property type="match status" value="1"/>
</dbReference>
<keyword evidence="3 4" id="KW-0413">Isomerase</keyword>
<dbReference type="EMBL" id="BMFF01000003">
    <property type="protein sequence ID" value="GGC98707.1"/>
    <property type="molecule type" value="Genomic_DNA"/>
</dbReference>
<dbReference type="Proteomes" id="UP000638188">
    <property type="component" value="Unassembled WGS sequence"/>
</dbReference>
<sequence length="358" mass="39721">MNDPLIVPGNQLLGPRAWGEPCGRAVLKASPEDFRVAEVMDIKLSGAGEHLWLLIEKRNLNTEEVARQLARVAGVKLRDVSYAGMKDRLAVTSQWFSLQLPGREDPDFTGLWGDNLRCLESLRHSRKLQRGAHSANRFVIRLNRLDADLPALEERLQQIASQGVPNYFGPQRFGRGGSNVFDARNWAAREALPPARGTRSRLLSTARSLLFNRLLASRVADGSWNRVLPGDCLAFTNSRSQFSAERLESNDPRLAALDLHPTGPLWGQGELPVSDQVREMEQVITGAEPVLTAWLEKAGLEQARRILRLPIEALAWHYPSADSLELEFTLPTGCFATAVLRELVILDDEPGGGLESEI</sequence>
<comment type="catalytic activity">
    <reaction evidence="4">
        <text>uridine(13) in tRNA = pseudouridine(13) in tRNA</text>
        <dbReference type="Rhea" id="RHEA:42540"/>
        <dbReference type="Rhea" id="RHEA-COMP:10105"/>
        <dbReference type="Rhea" id="RHEA-COMP:10106"/>
        <dbReference type="ChEBI" id="CHEBI:65314"/>
        <dbReference type="ChEBI" id="CHEBI:65315"/>
        <dbReference type="EC" id="5.4.99.27"/>
    </reaction>
</comment>
<comment type="caution">
    <text evidence="6">The sequence shown here is derived from an EMBL/GenBank/DDBJ whole genome shotgun (WGS) entry which is preliminary data.</text>
</comment>
<proteinExistence type="inferred from homology"/>
<dbReference type="InterPro" id="IPR020119">
    <property type="entry name" value="PsdUridine_synth_TruD_CS"/>
</dbReference>
<evidence type="ECO:0000256" key="2">
    <source>
        <dbReference type="ARBA" id="ARBA00022694"/>
    </source>
</evidence>
<keyword evidence="7" id="KW-1185">Reference proteome</keyword>
<gene>
    <name evidence="4 6" type="primary">truD</name>
    <name evidence="6" type="ORF">GCM10007418_17520</name>
</gene>
<dbReference type="InterPro" id="IPR001656">
    <property type="entry name" value="PsdUridine_synth_TruD"/>
</dbReference>
<dbReference type="EC" id="5.4.99.27" evidence="4"/>
<dbReference type="HAMAP" id="MF_01082">
    <property type="entry name" value="TruD"/>
    <property type="match status" value="1"/>
</dbReference>
<evidence type="ECO:0000313" key="7">
    <source>
        <dbReference type="Proteomes" id="UP000638188"/>
    </source>
</evidence>
<dbReference type="InterPro" id="IPR011760">
    <property type="entry name" value="PsdUridine_synth_TruD_insert"/>
</dbReference>
<accession>A0ABQ1PKJ2</accession>